<name>A0A077M2J8_9MICO</name>
<comment type="caution">
    <text evidence="16">The sequence shown here is derived from an EMBL/GenBank/DDBJ whole genome shotgun (WGS) entry which is preliminary data.</text>
</comment>
<comment type="subcellular location">
    <subcellularLocation>
        <location evidence="11">Cytoplasm</location>
    </subcellularLocation>
    <text evidence="11">About half TF is bound to the ribosome near the polypeptide exit tunnel while the other half is free in the cytoplasm.</text>
</comment>
<dbReference type="Gene3D" id="3.10.50.40">
    <property type="match status" value="1"/>
</dbReference>
<dbReference type="InterPro" id="IPR027304">
    <property type="entry name" value="Trigger_fact/SurA_dom_sf"/>
</dbReference>
<evidence type="ECO:0000256" key="8">
    <source>
        <dbReference type="ARBA" id="ARBA00023235"/>
    </source>
</evidence>
<evidence type="ECO:0000256" key="3">
    <source>
        <dbReference type="ARBA" id="ARBA00013194"/>
    </source>
</evidence>
<evidence type="ECO:0000256" key="10">
    <source>
        <dbReference type="ARBA" id="ARBA00029986"/>
    </source>
</evidence>
<reference evidence="16 17" key="1">
    <citation type="journal article" date="2013" name="ISME J.">
        <title>A metabolic model for members of the genus Tetrasphaera involved in enhanced biological phosphorus removal.</title>
        <authorList>
            <person name="Kristiansen R."/>
            <person name="Nguyen H.T.T."/>
            <person name="Saunders A.M."/>
            <person name="Nielsen J.L."/>
            <person name="Wimmer R."/>
            <person name="Le V.Q."/>
            <person name="McIlroy S.J."/>
            <person name="Petrovski S."/>
            <person name="Seviour R.J."/>
            <person name="Calteau A."/>
            <person name="Nielsen K.L."/>
            <person name="Nielsen P.H."/>
        </authorList>
    </citation>
    <scope>NUCLEOTIDE SEQUENCE [LARGE SCALE GENOMIC DNA]</scope>
    <source>
        <strain evidence="16 17">T1-X7</strain>
    </source>
</reference>
<keyword evidence="5 11" id="KW-0132">Cell division</keyword>
<dbReference type="PANTHER" id="PTHR30560:SF3">
    <property type="entry name" value="TRIGGER FACTOR-LIKE PROTEIN TIG, CHLOROPLASTIC"/>
    <property type="match status" value="1"/>
</dbReference>
<dbReference type="GO" id="GO:0015031">
    <property type="term" value="P:protein transport"/>
    <property type="evidence" value="ECO:0007669"/>
    <property type="project" value="UniProtKB-UniRule"/>
</dbReference>
<comment type="function">
    <text evidence="11">Involved in protein export. Acts as a chaperone by maintaining the newly synthesized protein in an open conformation. Functions as a peptidyl-prolyl cis-trans isomerase.</text>
</comment>
<evidence type="ECO:0000313" key="16">
    <source>
        <dbReference type="EMBL" id="CCH78474.1"/>
    </source>
</evidence>
<evidence type="ECO:0000256" key="9">
    <source>
        <dbReference type="ARBA" id="ARBA00023306"/>
    </source>
</evidence>
<evidence type="ECO:0000256" key="1">
    <source>
        <dbReference type="ARBA" id="ARBA00000971"/>
    </source>
</evidence>
<dbReference type="RefSeq" id="WP_083454818.1">
    <property type="nucleotide sequence ID" value="NZ_HF570958.1"/>
</dbReference>
<evidence type="ECO:0000256" key="4">
    <source>
        <dbReference type="ARBA" id="ARBA00016902"/>
    </source>
</evidence>
<dbReference type="Gene3D" id="3.30.70.1050">
    <property type="entry name" value="Trigger factor ribosome-binding domain"/>
    <property type="match status" value="1"/>
</dbReference>
<feature type="domain" description="PPIase FKBP-type" evidence="15">
    <location>
        <begin position="164"/>
        <end position="217"/>
    </location>
</feature>
<keyword evidence="7 11" id="KW-0143">Chaperone</keyword>
<evidence type="ECO:0000256" key="11">
    <source>
        <dbReference type="HAMAP-Rule" id="MF_00303"/>
    </source>
</evidence>
<keyword evidence="9 11" id="KW-0131">Cell cycle</keyword>
<dbReference type="GO" id="GO:0043335">
    <property type="term" value="P:protein unfolding"/>
    <property type="evidence" value="ECO:0007669"/>
    <property type="project" value="TreeGrafter"/>
</dbReference>
<dbReference type="SUPFAM" id="SSF54534">
    <property type="entry name" value="FKBP-like"/>
    <property type="match status" value="1"/>
</dbReference>
<dbReference type="Pfam" id="PF00254">
    <property type="entry name" value="FKBP_C"/>
    <property type="match status" value="1"/>
</dbReference>
<feature type="compositionally biased region" description="Acidic residues" evidence="14">
    <location>
        <begin position="423"/>
        <end position="457"/>
    </location>
</feature>
<dbReference type="HAMAP" id="MF_00303">
    <property type="entry name" value="Trigger_factor_Tig"/>
    <property type="match status" value="1"/>
</dbReference>
<keyword evidence="8 11" id="KW-0413">Isomerase</keyword>
<dbReference type="InterPro" id="IPR046357">
    <property type="entry name" value="PPIase_dom_sf"/>
</dbReference>
<dbReference type="STRING" id="1194083.BN12_2980002"/>
<feature type="region of interest" description="Disordered" evidence="14">
    <location>
        <begin position="420"/>
        <end position="512"/>
    </location>
</feature>
<comment type="similarity">
    <text evidence="2 11 13">Belongs to the FKBP-type PPIase family. Tig subfamily.</text>
</comment>
<dbReference type="InterPro" id="IPR036611">
    <property type="entry name" value="Trigger_fac_ribosome-bd_sf"/>
</dbReference>
<dbReference type="NCBIfam" id="TIGR00115">
    <property type="entry name" value="tig"/>
    <property type="match status" value="1"/>
</dbReference>
<dbReference type="SUPFAM" id="SSF109998">
    <property type="entry name" value="Triger factor/SurA peptide-binding domain-like"/>
    <property type="match status" value="1"/>
</dbReference>
<dbReference type="GO" id="GO:0005737">
    <property type="term" value="C:cytoplasm"/>
    <property type="evidence" value="ECO:0007669"/>
    <property type="project" value="UniProtKB-SubCell"/>
</dbReference>
<proteinExistence type="inferred from homology"/>
<dbReference type="SUPFAM" id="SSF102735">
    <property type="entry name" value="Trigger factor ribosome-binding domain"/>
    <property type="match status" value="1"/>
</dbReference>
<dbReference type="InterPro" id="IPR008881">
    <property type="entry name" value="Trigger_fac_ribosome-bd_bac"/>
</dbReference>
<dbReference type="InterPro" id="IPR005215">
    <property type="entry name" value="Trig_fac"/>
</dbReference>
<evidence type="ECO:0000259" key="15">
    <source>
        <dbReference type="PROSITE" id="PS50059"/>
    </source>
</evidence>
<dbReference type="GO" id="GO:0051083">
    <property type="term" value="P:'de novo' cotranslational protein folding"/>
    <property type="evidence" value="ECO:0007669"/>
    <property type="project" value="TreeGrafter"/>
</dbReference>
<comment type="domain">
    <text evidence="11">Consists of 3 domains; the N-terminus binds the ribosome, the middle domain has PPIase activity, while the C-terminus has intrinsic chaperone activity on its own.</text>
</comment>
<dbReference type="Pfam" id="PF05697">
    <property type="entry name" value="Trigger_N"/>
    <property type="match status" value="1"/>
</dbReference>
<evidence type="ECO:0000256" key="13">
    <source>
        <dbReference type="RuleBase" id="RU003914"/>
    </source>
</evidence>
<dbReference type="InterPro" id="IPR008880">
    <property type="entry name" value="Trigger_fac_C"/>
</dbReference>
<keyword evidence="17" id="KW-1185">Reference proteome</keyword>
<feature type="compositionally biased region" description="Low complexity" evidence="14">
    <location>
        <begin position="476"/>
        <end position="498"/>
    </location>
</feature>
<comment type="catalytic activity">
    <reaction evidence="1 11 12">
        <text>[protein]-peptidylproline (omega=180) = [protein]-peptidylproline (omega=0)</text>
        <dbReference type="Rhea" id="RHEA:16237"/>
        <dbReference type="Rhea" id="RHEA-COMP:10747"/>
        <dbReference type="Rhea" id="RHEA-COMP:10748"/>
        <dbReference type="ChEBI" id="CHEBI:83833"/>
        <dbReference type="ChEBI" id="CHEBI:83834"/>
        <dbReference type="EC" id="5.2.1.8"/>
    </reaction>
</comment>
<dbReference type="PROSITE" id="PS50059">
    <property type="entry name" value="FKBP_PPIASE"/>
    <property type="match status" value="1"/>
</dbReference>
<dbReference type="InterPro" id="IPR037041">
    <property type="entry name" value="Trigger_fac_C_sf"/>
</dbReference>
<dbReference type="AlphaFoldDB" id="A0A077M2J8"/>
<dbReference type="InterPro" id="IPR001179">
    <property type="entry name" value="PPIase_FKBP_dom"/>
</dbReference>
<dbReference type="OrthoDB" id="9767721at2"/>
<evidence type="ECO:0000256" key="2">
    <source>
        <dbReference type="ARBA" id="ARBA00005464"/>
    </source>
</evidence>
<organism evidence="16 17">
    <name type="scientific">Nostocoides japonicum T1-X7</name>
    <dbReference type="NCBI Taxonomy" id="1194083"/>
    <lineage>
        <taxon>Bacteria</taxon>
        <taxon>Bacillati</taxon>
        <taxon>Actinomycetota</taxon>
        <taxon>Actinomycetes</taxon>
        <taxon>Micrococcales</taxon>
        <taxon>Intrasporangiaceae</taxon>
        <taxon>Nostocoides</taxon>
    </lineage>
</organism>
<evidence type="ECO:0000256" key="14">
    <source>
        <dbReference type="SAM" id="MobiDB-lite"/>
    </source>
</evidence>
<keyword evidence="11" id="KW-0963">Cytoplasm</keyword>
<dbReference type="Proteomes" id="UP000035721">
    <property type="component" value="Unassembled WGS sequence"/>
</dbReference>
<sequence>MKSAVENLNPTRVKLTVEVPFEEIKPSLDAAYRSIGSQIQVPGFRRGKVPARIIDQRIGRGAVVQEAVNEALPQFFGQAVEENEVRAIGRPDVDVTEVPLEDGQQLVFTVETDIRPMIDLPDLSGIAVQVDAAEAGDADIEERLTTLRERFGTLVGVERPVEEGDFVSIDLAATIGDEEIDTVTGVSYEVGSRNMLDGLDEALLGMSAGESTEFTAPLAGGDRAGQEADCTVTVQSVKVRELPELDDDFAQLASEFDTLEELRADVAEQAAAAKRFEQGIQARDKVLDHLLATIDVPIPDGIVEAEVHDHLENENRLEDEEHRTEIDESTRKALRTQFLLDAIAEKEEVEVGQAEIIEYLISASQQYGMDPNEFAQAIDQQGQIASIVQEVGRRKALAAVLEQAVVTDTEGNAVDLNALVPGADEEGDEADETEGDAADDVVESEVAAEADDADEGAESAATDDAVSEAGDEAAVSGDESAASGDESAASGDESAASGDDAEAETARADATS</sequence>
<dbReference type="EC" id="5.2.1.8" evidence="3 11"/>
<evidence type="ECO:0000256" key="7">
    <source>
        <dbReference type="ARBA" id="ARBA00023186"/>
    </source>
</evidence>
<dbReference type="PANTHER" id="PTHR30560">
    <property type="entry name" value="TRIGGER FACTOR CHAPERONE AND PEPTIDYL-PROLYL CIS/TRANS ISOMERASE"/>
    <property type="match status" value="1"/>
</dbReference>
<dbReference type="GO" id="GO:0003755">
    <property type="term" value="F:peptidyl-prolyl cis-trans isomerase activity"/>
    <property type="evidence" value="ECO:0007669"/>
    <property type="project" value="UniProtKB-UniRule"/>
</dbReference>
<evidence type="ECO:0000313" key="17">
    <source>
        <dbReference type="Proteomes" id="UP000035721"/>
    </source>
</evidence>
<dbReference type="GO" id="GO:0051301">
    <property type="term" value="P:cell division"/>
    <property type="evidence" value="ECO:0007669"/>
    <property type="project" value="UniProtKB-KW"/>
</dbReference>
<protein>
    <recommendedName>
        <fullName evidence="4 11">Trigger factor</fullName>
        <shortName evidence="11">TF</shortName>
        <ecNumber evidence="3 11">5.2.1.8</ecNumber>
    </recommendedName>
    <alternativeName>
        <fullName evidence="10 11">PPIase</fullName>
    </alternativeName>
</protein>
<evidence type="ECO:0000256" key="12">
    <source>
        <dbReference type="PROSITE-ProRule" id="PRU00277"/>
    </source>
</evidence>
<gene>
    <name evidence="11 16" type="primary">tig</name>
    <name evidence="16" type="ORF">BN12_2980002</name>
</gene>
<accession>A0A077M2J8</accession>
<dbReference type="Pfam" id="PF05698">
    <property type="entry name" value="Trigger_C"/>
    <property type="match status" value="1"/>
</dbReference>
<dbReference type="EMBL" id="CAJB01000221">
    <property type="protein sequence ID" value="CCH78474.1"/>
    <property type="molecule type" value="Genomic_DNA"/>
</dbReference>
<dbReference type="Gene3D" id="1.10.3120.10">
    <property type="entry name" value="Trigger factor, C-terminal domain"/>
    <property type="match status" value="1"/>
</dbReference>
<keyword evidence="6 11" id="KW-0697">Rotamase</keyword>
<dbReference type="GO" id="GO:0044183">
    <property type="term" value="F:protein folding chaperone"/>
    <property type="evidence" value="ECO:0007669"/>
    <property type="project" value="TreeGrafter"/>
</dbReference>
<evidence type="ECO:0000256" key="5">
    <source>
        <dbReference type="ARBA" id="ARBA00022618"/>
    </source>
</evidence>
<evidence type="ECO:0000256" key="6">
    <source>
        <dbReference type="ARBA" id="ARBA00023110"/>
    </source>
</evidence>
<dbReference type="GO" id="GO:0043022">
    <property type="term" value="F:ribosome binding"/>
    <property type="evidence" value="ECO:0007669"/>
    <property type="project" value="TreeGrafter"/>
</dbReference>